<keyword evidence="8 18" id="KW-0201">Cytochrome c-type biogenesis</keyword>
<keyword evidence="14 18" id="KW-1015">Disulfide bond</keyword>
<dbReference type="PROSITE" id="PS51352">
    <property type="entry name" value="THIOREDOXIN_2"/>
    <property type="match status" value="1"/>
</dbReference>
<feature type="transmembrane region" description="Helical" evidence="18">
    <location>
        <begin position="209"/>
        <end position="236"/>
    </location>
</feature>
<dbReference type="Pfam" id="PF13899">
    <property type="entry name" value="Thioredoxin_7"/>
    <property type="match status" value="1"/>
</dbReference>
<evidence type="ECO:0000256" key="9">
    <source>
        <dbReference type="ARBA" id="ARBA00022982"/>
    </source>
</evidence>
<dbReference type="SUPFAM" id="SSF74863">
    <property type="entry name" value="Thiol:disulfide interchange protein DsbD, N-terminal domain (DsbD-alpha)"/>
    <property type="match status" value="1"/>
</dbReference>
<evidence type="ECO:0000256" key="14">
    <source>
        <dbReference type="ARBA" id="ARBA00023157"/>
    </source>
</evidence>
<evidence type="ECO:0000256" key="4">
    <source>
        <dbReference type="ARBA" id="ARBA00022475"/>
    </source>
</evidence>
<evidence type="ECO:0000256" key="16">
    <source>
        <dbReference type="ARBA" id="ARBA00047388"/>
    </source>
</evidence>
<dbReference type="Proteomes" id="UP000197068">
    <property type="component" value="Unassembled WGS sequence"/>
</dbReference>
<evidence type="ECO:0000259" key="20">
    <source>
        <dbReference type="PROSITE" id="PS51352"/>
    </source>
</evidence>
<dbReference type="EC" id="1.8.1.8" evidence="18"/>
<dbReference type="InterPro" id="IPR003834">
    <property type="entry name" value="Cyt_c_assmbl_TM_dom"/>
</dbReference>
<proteinExistence type="inferred from homology"/>
<feature type="transmembrane region" description="Helical" evidence="18">
    <location>
        <begin position="256"/>
        <end position="280"/>
    </location>
</feature>
<evidence type="ECO:0000256" key="1">
    <source>
        <dbReference type="ARBA" id="ARBA00004429"/>
    </source>
</evidence>
<keyword evidence="22" id="KW-1185">Reference proteome</keyword>
<evidence type="ECO:0000256" key="6">
    <source>
        <dbReference type="ARBA" id="ARBA00022692"/>
    </source>
</evidence>
<organism evidence="21 22">
    <name type="scientific">Colwellia marinimaniae</name>
    <dbReference type="NCBI Taxonomy" id="1513592"/>
    <lineage>
        <taxon>Bacteria</taxon>
        <taxon>Pseudomonadati</taxon>
        <taxon>Pseudomonadota</taxon>
        <taxon>Gammaproteobacteria</taxon>
        <taxon>Alteromonadales</taxon>
        <taxon>Colwelliaceae</taxon>
        <taxon>Colwellia</taxon>
    </lineage>
</organism>
<protein>
    <recommendedName>
        <fullName evidence="18">Thiol:disulfide interchange protein DsbD</fullName>
        <ecNumber evidence="18">1.8.1.8</ecNumber>
    </recommendedName>
    <alternativeName>
        <fullName evidence="18">Protein-disulfide reductase</fullName>
        <shortName evidence="18">Disulfide reductase</shortName>
    </alternativeName>
</protein>
<feature type="signal peptide" evidence="18">
    <location>
        <begin position="1"/>
        <end position="22"/>
    </location>
</feature>
<feature type="region of interest" description="Disordered" evidence="19">
    <location>
        <begin position="171"/>
        <end position="191"/>
    </location>
</feature>
<feature type="transmembrane region" description="Helical" evidence="18">
    <location>
        <begin position="413"/>
        <end position="430"/>
    </location>
</feature>
<evidence type="ECO:0000256" key="2">
    <source>
        <dbReference type="ARBA" id="ARBA00007241"/>
    </source>
</evidence>
<evidence type="ECO:0000256" key="5">
    <source>
        <dbReference type="ARBA" id="ARBA00022519"/>
    </source>
</evidence>
<keyword evidence="9 18" id="KW-0249">Electron transport</keyword>
<feature type="chain" id="PRO_5044917929" description="Thiol:disulfide interchange protein DsbD" evidence="18">
    <location>
        <begin position="23"/>
        <end position="627"/>
    </location>
</feature>
<dbReference type="NCBIfam" id="NF001419">
    <property type="entry name" value="PRK00293.1"/>
    <property type="match status" value="1"/>
</dbReference>
<keyword evidence="12 18" id="KW-0520">NAD</keyword>
<evidence type="ECO:0000256" key="12">
    <source>
        <dbReference type="ARBA" id="ARBA00023027"/>
    </source>
</evidence>
<keyword evidence="15 18" id="KW-0676">Redox-active center</keyword>
<evidence type="ECO:0000313" key="22">
    <source>
        <dbReference type="Proteomes" id="UP000197068"/>
    </source>
</evidence>
<evidence type="ECO:0000256" key="18">
    <source>
        <dbReference type="HAMAP-Rule" id="MF_00399"/>
    </source>
</evidence>
<dbReference type="RefSeq" id="WP_057179814.1">
    <property type="nucleotide sequence ID" value="NZ_BDQM01000007.1"/>
</dbReference>
<evidence type="ECO:0000256" key="17">
    <source>
        <dbReference type="ARBA" id="ARBA00047804"/>
    </source>
</evidence>
<feature type="transmembrane region" description="Helical" evidence="18">
    <location>
        <begin position="473"/>
        <end position="493"/>
    </location>
</feature>
<feature type="domain" description="Thioredoxin" evidence="20">
    <location>
        <begin position="482"/>
        <end position="627"/>
    </location>
</feature>
<dbReference type="CDD" id="cd02953">
    <property type="entry name" value="DsbDgamma"/>
    <property type="match status" value="1"/>
</dbReference>
<dbReference type="Pfam" id="PF11412">
    <property type="entry name" value="DsbD_N"/>
    <property type="match status" value="1"/>
</dbReference>
<dbReference type="InterPro" id="IPR028250">
    <property type="entry name" value="DsbDN"/>
</dbReference>
<dbReference type="Pfam" id="PF02683">
    <property type="entry name" value="DsbD_TM"/>
    <property type="match status" value="1"/>
</dbReference>
<feature type="transmembrane region" description="Helical" evidence="18">
    <location>
        <begin position="371"/>
        <end position="392"/>
    </location>
</feature>
<keyword evidence="10 18" id="KW-1133">Transmembrane helix</keyword>
<dbReference type="PANTHER" id="PTHR32234:SF0">
    <property type="entry name" value="THIOL:DISULFIDE INTERCHANGE PROTEIN DSBD"/>
    <property type="match status" value="1"/>
</dbReference>
<keyword evidence="13 18" id="KW-0472">Membrane</keyword>
<evidence type="ECO:0000313" key="21">
    <source>
        <dbReference type="EMBL" id="GAW95640.1"/>
    </source>
</evidence>
<evidence type="ECO:0000256" key="3">
    <source>
        <dbReference type="ARBA" id="ARBA00022448"/>
    </source>
</evidence>
<comment type="subcellular location">
    <subcellularLocation>
        <location evidence="1 18">Cell inner membrane</location>
        <topology evidence="1 18">Multi-pass membrane protein</topology>
    </subcellularLocation>
</comment>
<comment type="caution">
    <text evidence="18">Lacks conserved residue(s) required for the propagation of feature annotation.</text>
</comment>
<feature type="transmembrane region" description="Helical" evidence="18">
    <location>
        <begin position="337"/>
        <end position="365"/>
    </location>
</feature>
<evidence type="ECO:0000256" key="10">
    <source>
        <dbReference type="ARBA" id="ARBA00022989"/>
    </source>
</evidence>
<evidence type="ECO:0000256" key="13">
    <source>
        <dbReference type="ARBA" id="ARBA00023136"/>
    </source>
</evidence>
<gene>
    <name evidence="21" type="primary">dsbD_1</name>
    <name evidence="18" type="synonym">dsbD</name>
    <name evidence="21" type="ORF">MTCD1_01243</name>
</gene>
<dbReference type="EMBL" id="BDQM01000007">
    <property type="protein sequence ID" value="GAW95640.1"/>
    <property type="molecule type" value="Genomic_DNA"/>
</dbReference>
<dbReference type="Gene3D" id="3.40.30.10">
    <property type="entry name" value="Glutaredoxin"/>
    <property type="match status" value="1"/>
</dbReference>
<keyword evidence="11 18" id="KW-0560">Oxidoreductase</keyword>
<dbReference type="InterPro" id="IPR022910">
    <property type="entry name" value="Thiol_diS_interchange_DbsD"/>
</dbReference>
<comment type="similarity">
    <text evidence="2 18">Belongs to the thioredoxin family. DsbD subfamily.</text>
</comment>
<dbReference type="InterPro" id="IPR036249">
    <property type="entry name" value="Thioredoxin-like_sf"/>
</dbReference>
<feature type="transmembrane region" description="Helical" evidence="18">
    <location>
        <begin position="436"/>
        <end position="452"/>
    </location>
</feature>
<dbReference type="SUPFAM" id="SSF52833">
    <property type="entry name" value="Thioredoxin-like"/>
    <property type="match status" value="1"/>
</dbReference>
<keyword evidence="3 18" id="KW-0813">Transport</keyword>
<keyword evidence="4 18" id="KW-1003">Cell membrane</keyword>
<feature type="compositionally biased region" description="Low complexity" evidence="19">
    <location>
        <begin position="171"/>
        <end position="185"/>
    </location>
</feature>
<dbReference type="GO" id="GO:0047134">
    <property type="term" value="F:protein-disulfide reductase [NAD(P)H] activity"/>
    <property type="evidence" value="ECO:0007669"/>
    <property type="project" value="UniProtKB-EC"/>
</dbReference>
<feature type="transmembrane region" description="Helical" evidence="18">
    <location>
        <begin position="292"/>
        <end position="316"/>
    </location>
</feature>
<dbReference type="InterPro" id="IPR036929">
    <property type="entry name" value="DsbDN_sf"/>
</dbReference>
<keyword evidence="6 18" id="KW-0812">Transmembrane</keyword>
<sequence precursor="true">MKNLLSLCLIILTTFTILPAVAQEKQSIFDISNTSLFSNDDEFLRVDQAFTFNFYQKNNQLEVSFDIAPGYYLYRHQFKFKGENITFTPVELPEGIDHEDEFFGIQKVFIKHLSFIINLEQVSSNGSIKITYQGCAEKGLCYAPTSKVVELSKISSFDNAPVFSSLLSTSDNSANTSTGNNNNKTQLKQGEVQQSEQHQLVDMLKQESLLLTLLAFFVGGLLLSFTPCVFPMYPILTGIIVGQSKKGTPLTTKKAFTLSFVYVQGMAVTYTLLGIVVALAGAKFQAVFQHPIVLISLSVLFIFLALSMFGLFNLALPASWQNKLNAMSNQQKGGSYAGVLMMGVISGLVASPCTTAPLTGALLYISQTGDVVLGASALYALSLGMGLPLLVLGSSGGKLLPKAGAWMNIIKNIFGLLLLAVPIFLLERFIPEVASQALWALLLLVSASYFYVANQNHAATQKNQQEKGFWYGLRSLVIFLMLFFGANMAYQLVYPNTSTVSNGAQHASFKQVTSLAQLQNEVKNANQQGKTVMVDLYADWCIACKEFEKYTFTDSQVQQALSNSVWLQIDMTDFDSSNNAELVQHYTILGLPSILFFDLQGKELTKQRTTGFINATEFTAHIQTIFK</sequence>
<dbReference type="PANTHER" id="PTHR32234">
    <property type="entry name" value="THIOL:DISULFIDE INTERCHANGE PROTEIN DSBD"/>
    <property type="match status" value="1"/>
</dbReference>
<keyword evidence="5 18" id="KW-0997">Cell inner membrane</keyword>
<evidence type="ECO:0000256" key="19">
    <source>
        <dbReference type="SAM" id="MobiDB-lite"/>
    </source>
</evidence>
<keyword evidence="7 18" id="KW-0732">Signal</keyword>
<comment type="catalytic activity">
    <reaction evidence="17 18">
        <text>[protein]-dithiol + NADP(+) = [protein]-disulfide + NADPH + H(+)</text>
        <dbReference type="Rhea" id="RHEA:18753"/>
        <dbReference type="Rhea" id="RHEA-COMP:10593"/>
        <dbReference type="Rhea" id="RHEA-COMP:10594"/>
        <dbReference type="ChEBI" id="CHEBI:15378"/>
        <dbReference type="ChEBI" id="CHEBI:29950"/>
        <dbReference type="ChEBI" id="CHEBI:50058"/>
        <dbReference type="ChEBI" id="CHEBI:57783"/>
        <dbReference type="ChEBI" id="CHEBI:58349"/>
        <dbReference type="EC" id="1.8.1.8"/>
    </reaction>
</comment>
<comment type="catalytic activity">
    <reaction evidence="16 18">
        <text>[protein]-dithiol + NAD(+) = [protein]-disulfide + NADH + H(+)</text>
        <dbReference type="Rhea" id="RHEA:18749"/>
        <dbReference type="Rhea" id="RHEA-COMP:10593"/>
        <dbReference type="Rhea" id="RHEA-COMP:10594"/>
        <dbReference type="ChEBI" id="CHEBI:15378"/>
        <dbReference type="ChEBI" id="CHEBI:29950"/>
        <dbReference type="ChEBI" id="CHEBI:50058"/>
        <dbReference type="ChEBI" id="CHEBI:57540"/>
        <dbReference type="ChEBI" id="CHEBI:57945"/>
        <dbReference type="EC" id="1.8.1.8"/>
    </reaction>
</comment>
<evidence type="ECO:0000256" key="7">
    <source>
        <dbReference type="ARBA" id="ARBA00022729"/>
    </source>
</evidence>
<dbReference type="InterPro" id="IPR013766">
    <property type="entry name" value="Thioredoxin_domain"/>
</dbReference>
<name>A0ABQ0MTG2_9GAMM</name>
<comment type="caution">
    <text evidence="21">The sequence shown here is derived from an EMBL/GenBank/DDBJ whole genome shotgun (WGS) entry which is preliminary data.</text>
</comment>
<feature type="disulfide bond" description="Redox-active" evidence="18">
    <location>
        <begin position="135"/>
        <end position="141"/>
    </location>
</feature>
<evidence type="ECO:0000256" key="15">
    <source>
        <dbReference type="ARBA" id="ARBA00023284"/>
    </source>
</evidence>
<dbReference type="HAMAP" id="MF_00399">
    <property type="entry name" value="DbsD"/>
    <property type="match status" value="1"/>
</dbReference>
<reference evidence="21 22" key="1">
    <citation type="submission" date="2017-06" db="EMBL/GenBank/DDBJ databases">
        <title>Whole Genome Sequences of Colwellia marinimaniae MTCD1.</title>
        <authorList>
            <person name="Kusumoto H."/>
            <person name="Inoue M."/>
            <person name="Tanikawa K."/>
            <person name="Maeji H."/>
            <person name="Cameron J.H."/>
            <person name="Bartlett D.H."/>
        </authorList>
    </citation>
    <scope>NUCLEOTIDE SEQUENCE [LARGE SCALE GENOMIC DNA]</scope>
    <source>
        <strain evidence="21 22">MTCD1</strain>
    </source>
</reference>
<evidence type="ECO:0000256" key="11">
    <source>
        <dbReference type="ARBA" id="ARBA00023002"/>
    </source>
</evidence>
<dbReference type="InterPro" id="IPR035671">
    <property type="entry name" value="DsbD_gamma"/>
</dbReference>
<accession>A0ABQ0MTG2</accession>
<dbReference type="Gene3D" id="2.60.40.1250">
    <property type="entry name" value="Thiol:disulfide interchange protein DsbD, N-terminal domain"/>
    <property type="match status" value="1"/>
</dbReference>
<comment type="function">
    <text evidence="18">Required to facilitate the formation of correct disulfide bonds in some periplasmic proteins and for the assembly of the periplasmic c-type cytochromes. Acts by transferring electrons from cytoplasmic thioredoxin to the periplasm. This transfer involves a cascade of disulfide bond formation and reduction steps.</text>
</comment>
<evidence type="ECO:0000256" key="8">
    <source>
        <dbReference type="ARBA" id="ARBA00022748"/>
    </source>
</evidence>
<feature type="disulfide bond" description="Redox-active" evidence="18">
    <location>
        <begin position="541"/>
        <end position="544"/>
    </location>
</feature>